<dbReference type="Proteomes" id="UP000821845">
    <property type="component" value="Chromosome 2"/>
</dbReference>
<evidence type="ECO:0000313" key="2">
    <source>
        <dbReference type="Proteomes" id="UP000821845"/>
    </source>
</evidence>
<name>A0ACB7SU50_HYAAI</name>
<dbReference type="EMBL" id="CM023482">
    <property type="protein sequence ID" value="KAH6938135.1"/>
    <property type="molecule type" value="Genomic_DNA"/>
</dbReference>
<gene>
    <name evidence="1" type="ORF">HPB50_007199</name>
</gene>
<reference evidence="1" key="1">
    <citation type="submission" date="2020-05" db="EMBL/GenBank/DDBJ databases">
        <title>Large-scale comparative analyses of tick genomes elucidate their genetic diversity and vector capacities.</title>
        <authorList>
            <person name="Jia N."/>
            <person name="Wang J."/>
            <person name="Shi W."/>
            <person name="Du L."/>
            <person name="Sun Y."/>
            <person name="Zhan W."/>
            <person name="Jiang J."/>
            <person name="Wang Q."/>
            <person name="Zhang B."/>
            <person name="Ji P."/>
            <person name="Sakyi L.B."/>
            <person name="Cui X."/>
            <person name="Yuan T."/>
            <person name="Jiang B."/>
            <person name="Yang W."/>
            <person name="Lam T.T.-Y."/>
            <person name="Chang Q."/>
            <person name="Ding S."/>
            <person name="Wang X."/>
            <person name="Zhu J."/>
            <person name="Ruan X."/>
            <person name="Zhao L."/>
            <person name="Wei J."/>
            <person name="Que T."/>
            <person name="Du C."/>
            <person name="Cheng J."/>
            <person name="Dai P."/>
            <person name="Han X."/>
            <person name="Huang E."/>
            <person name="Gao Y."/>
            <person name="Liu J."/>
            <person name="Shao H."/>
            <person name="Ye R."/>
            <person name="Li L."/>
            <person name="Wei W."/>
            <person name="Wang X."/>
            <person name="Wang C."/>
            <person name="Yang T."/>
            <person name="Huo Q."/>
            <person name="Li W."/>
            <person name="Guo W."/>
            <person name="Chen H."/>
            <person name="Zhou L."/>
            <person name="Ni X."/>
            <person name="Tian J."/>
            <person name="Zhou Y."/>
            <person name="Sheng Y."/>
            <person name="Liu T."/>
            <person name="Pan Y."/>
            <person name="Xia L."/>
            <person name="Li J."/>
            <person name="Zhao F."/>
            <person name="Cao W."/>
        </authorList>
    </citation>
    <scope>NUCLEOTIDE SEQUENCE</scope>
    <source>
        <strain evidence="1">Hyas-2018</strain>
    </source>
</reference>
<organism evidence="1 2">
    <name type="scientific">Hyalomma asiaticum</name>
    <name type="common">Tick</name>
    <dbReference type="NCBI Taxonomy" id="266040"/>
    <lineage>
        <taxon>Eukaryota</taxon>
        <taxon>Metazoa</taxon>
        <taxon>Ecdysozoa</taxon>
        <taxon>Arthropoda</taxon>
        <taxon>Chelicerata</taxon>
        <taxon>Arachnida</taxon>
        <taxon>Acari</taxon>
        <taxon>Parasitiformes</taxon>
        <taxon>Ixodida</taxon>
        <taxon>Ixodoidea</taxon>
        <taxon>Ixodidae</taxon>
        <taxon>Hyalomminae</taxon>
        <taxon>Hyalomma</taxon>
    </lineage>
</organism>
<sequence length="125" mass="13571">MPEDTYLQLSSSTPLREKFLVGPSNEHSYVLGMIEAAVVYKGATTTERYHLARNLNEQLPGSGIIEKLELLGIKLFSLSRATETNHGKASAFESADAERVVQSAKPGSVSSSLILALRCVPLPLR</sequence>
<protein>
    <submittedName>
        <fullName evidence="1">Uncharacterized protein</fullName>
    </submittedName>
</protein>
<accession>A0ACB7SU50</accession>
<proteinExistence type="predicted"/>
<keyword evidence="2" id="KW-1185">Reference proteome</keyword>
<comment type="caution">
    <text evidence="1">The sequence shown here is derived from an EMBL/GenBank/DDBJ whole genome shotgun (WGS) entry which is preliminary data.</text>
</comment>
<evidence type="ECO:0000313" key="1">
    <source>
        <dbReference type="EMBL" id="KAH6938135.1"/>
    </source>
</evidence>